<feature type="signal peptide" evidence="1">
    <location>
        <begin position="1"/>
        <end position="21"/>
    </location>
</feature>
<dbReference type="RefSeq" id="WP_089894478.1">
    <property type="nucleotide sequence ID" value="NZ_FNGV01000015.1"/>
</dbReference>
<name>A0A1G9WDM6_9FLAO</name>
<evidence type="ECO:0008006" key="4">
    <source>
        <dbReference type="Google" id="ProtNLM"/>
    </source>
</evidence>
<proteinExistence type="predicted"/>
<keyword evidence="3" id="KW-1185">Reference proteome</keyword>
<organism evidence="2 3">
    <name type="scientific">Kriegella aquimaris</name>
    <dbReference type="NCBI Taxonomy" id="192904"/>
    <lineage>
        <taxon>Bacteria</taxon>
        <taxon>Pseudomonadati</taxon>
        <taxon>Bacteroidota</taxon>
        <taxon>Flavobacteriia</taxon>
        <taxon>Flavobacteriales</taxon>
        <taxon>Flavobacteriaceae</taxon>
        <taxon>Kriegella</taxon>
    </lineage>
</organism>
<feature type="chain" id="PRO_5011598025" description="Outer membrane protein beta-barrel domain-containing protein" evidence="1">
    <location>
        <begin position="22"/>
        <end position="178"/>
    </location>
</feature>
<dbReference type="EMBL" id="FNGV01000015">
    <property type="protein sequence ID" value="SDM82664.1"/>
    <property type="molecule type" value="Genomic_DNA"/>
</dbReference>
<dbReference type="STRING" id="192904.SAMN04488514_11568"/>
<dbReference type="Proteomes" id="UP000199440">
    <property type="component" value="Unassembled WGS sequence"/>
</dbReference>
<evidence type="ECO:0000256" key="1">
    <source>
        <dbReference type="SAM" id="SignalP"/>
    </source>
</evidence>
<gene>
    <name evidence="2" type="ORF">SAMN04488514_11568</name>
</gene>
<sequence length="178" mass="19345">MKKLFFYTTLILLLVPSFMMAQEFNKGTNVINAGIGIGGNFNYGNFGTSSQGLGLNVSYERGVWEIGGPGVISLGGYFGTKTYKYDYFGGNEKWTYTIIGVRGAYHYNGLEVENLDVYGGAMLSFNIVSYDGNSGGLNNRPSGTVFVGGRWFFGENFAVFAEGGYGVAFLSLGVSFRF</sequence>
<evidence type="ECO:0000313" key="2">
    <source>
        <dbReference type="EMBL" id="SDM82664.1"/>
    </source>
</evidence>
<dbReference type="AlphaFoldDB" id="A0A1G9WDM6"/>
<dbReference type="OrthoDB" id="658990at2"/>
<accession>A0A1G9WDM6</accession>
<evidence type="ECO:0000313" key="3">
    <source>
        <dbReference type="Proteomes" id="UP000199440"/>
    </source>
</evidence>
<protein>
    <recommendedName>
        <fullName evidence="4">Outer membrane protein beta-barrel domain-containing protein</fullName>
    </recommendedName>
</protein>
<reference evidence="2 3" key="1">
    <citation type="submission" date="2016-10" db="EMBL/GenBank/DDBJ databases">
        <authorList>
            <person name="de Groot N.N."/>
        </authorList>
    </citation>
    <scope>NUCLEOTIDE SEQUENCE [LARGE SCALE GENOMIC DNA]</scope>
    <source>
        <strain evidence="2 3">DSM 19886</strain>
    </source>
</reference>
<keyword evidence="1" id="KW-0732">Signal</keyword>